<dbReference type="Gene3D" id="1.10.1740.10">
    <property type="match status" value="1"/>
</dbReference>
<keyword evidence="8" id="KW-1185">Reference proteome</keyword>
<dbReference type="PANTHER" id="PTHR43133">
    <property type="entry name" value="RNA POLYMERASE ECF-TYPE SIGMA FACTO"/>
    <property type="match status" value="1"/>
</dbReference>
<dbReference type="Pfam" id="PF08281">
    <property type="entry name" value="Sigma70_r4_2"/>
    <property type="match status" value="1"/>
</dbReference>
<keyword evidence="3" id="KW-0731">Sigma factor</keyword>
<dbReference type="Proteomes" id="UP000239590">
    <property type="component" value="Unassembled WGS sequence"/>
</dbReference>
<dbReference type="Gene3D" id="1.10.10.10">
    <property type="entry name" value="Winged helix-like DNA-binding domain superfamily/Winged helix DNA-binding domain"/>
    <property type="match status" value="1"/>
</dbReference>
<comment type="caution">
    <text evidence="7">The sequence shown here is derived from an EMBL/GenBank/DDBJ whole genome shotgun (WGS) entry which is preliminary data.</text>
</comment>
<dbReference type="InterPro" id="IPR013325">
    <property type="entry name" value="RNA_pol_sigma_r2"/>
</dbReference>
<dbReference type="Pfam" id="PF04542">
    <property type="entry name" value="Sigma70_r2"/>
    <property type="match status" value="1"/>
</dbReference>
<evidence type="ECO:0000259" key="6">
    <source>
        <dbReference type="Pfam" id="PF08281"/>
    </source>
</evidence>
<dbReference type="GO" id="GO:0016987">
    <property type="term" value="F:sigma factor activity"/>
    <property type="evidence" value="ECO:0007669"/>
    <property type="project" value="UniProtKB-KW"/>
</dbReference>
<feature type="domain" description="RNA polymerase sigma factor 70 region 4 type 2" evidence="6">
    <location>
        <begin position="128"/>
        <end position="180"/>
    </location>
</feature>
<feature type="domain" description="RNA polymerase sigma-70 region 2" evidence="5">
    <location>
        <begin position="33"/>
        <end position="95"/>
    </location>
</feature>
<evidence type="ECO:0000256" key="2">
    <source>
        <dbReference type="ARBA" id="ARBA00023015"/>
    </source>
</evidence>
<evidence type="ECO:0000256" key="4">
    <source>
        <dbReference type="ARBA" id="ARBA00023163"/>
    </source>
</evidence>
<dbReference type="CDD" id="cd06171">
    <property type="entry name" value="Sigma70_r4"/>
    <property type="match status" value="1"/>
</dbReference>
<proteinExistence type="inferred from homology"/>
<dbReference type="RefSeq" id="WP_104714564.1">
    <property type="nucleotide sequence ID" value="NZ_PTRA01000002.1"/>
</dbReference>
<evidence type="ECO:0000256" key="1">
    <source>
        <dbReference type="ARBA" id="ARBA00010641"/>
    </source>
</evidence>
<evidence type="ECO:0000313" key="8">
    <source>
        <dbReference type="Proteomes" id="UP000239590"/>
    </source>
</evidence>
<sequence>MISQHPHSLEAQHVWLQLCQGDSAALNQVAEWYYAALLNYGLKLERDRELVKDLLQELFLELWTRRESLPKPEDIKAYLFAILRNKIYRSYRQQSGYSHEAYPESLGSEELGVESLLIHQETQEEYHLRLTKALESLSPRQREIIFLHYYEGLSHDQIAEIMQLNHQSVYNLLSRSLKELRNAWVVGGVLWVANALSFPFPEN</sequence>
<dbReference type="InterPro" id="IPR013249">
    <property type="entry name" value="RNA_pol_sigma70_r4_t2"/>
</dbReference>
<dbReference type="InterPro" id="IPR036388">
    <property type="entry name" value="WH-like_DNA-bd_sf"/>
</dbReference>
<accession>A0A2S7IK66</accession>
<dbReference type="InterPro" id="IPR013324">
    <property type="entry name" value="RNA_pol_sigma_r3/r4-like"/>
</dbReference>
<dbReference type="GO" id="GO:0006352">
    <property type="term" value="P:DNA-templated transcription initiation"/>
    <property type="evidence" value="ECO:0007669"/>
    <property type="project" value="InterPro"/>
</dbReference>
<dbReference type="GO" id="GO:0003677">
    <property type="term" value="F:DNA binding"/>
    <property type="evidence" value="ECO:0007669"/>
    <property type="project" value="InterPro"/>
</dbReference>
<dbReference type="AlphaFoldDB" id="A0A2S7IK66"/>
<evidence type="ECO:0000259" key="5">
    <source>
        <dbReference type="Pfam" id="PF04542"/>
    </source>
</evidence>
<name>A0A2S7IK66_9BACT</name>
<keyword evidence="2" id="KW-0805">Transcription regulation</keyword>
<dbReference type="InterPro" id="IPR014284">
    <property type="entry name" value="RNA_pol_sigma-70_dom"/>
</dbReference>
<dbReference type="PANTHER" id="PTHR43133:SF46">
    <property type="entry name" value="RNA POLYMERASE SIGMA-70 FACTOR ECF SUBFAMILY"/>
    <property type="match status" value="1"/>
</dbReference>
<evidence type="ECO:0008006" key="9">
    <source>
        <dbReference type="Google" id="ProtNLM"/>
    </source>
</evidence>
<protein>
    <recommendedName>
        <fullName evidence="9">Sigma-70 family RNA polymerase sigma factor</fullName>
    </recommendedName>
</protein>
<dbReference type="SUPFAM" id="SSF88946">
    <property type="entry name" value="Sigma2 domain of RNA polymerase sigma factors"/>
    <property type="match status" value="1"/>
</dbReference>
<gene>
    <name evidence="7" type="ORF">C5O19_16825</name>
</gene>
<dbReference type="NCBIfam" id="TIGR02937">
    <property type="entry name" value="sigma70-ECF"/>
    <property type="match status" value="1"/>
</dbReference>
<keyword evidence="4" id="KW-0804">Transcription</keyword>
<dbReference type="EMBL" id="PTRA01000002">
    <property type="protein sequence ID" value="PQA56992.1"/>
    <property type="molecule type" value="Genomic_DNA"/>
</dbReference>
<evidence type="ECO:0000313" key="7">
    <source>
        <dbReference type="EMBL" id="PQA56992.1"/>
    </source>
</evidence>
<dbReference type="InterPro" id="IPR039425">
    <property type="entry name" value="RNA_pol_sigma-70-like"/>
</dbReference>
<dbReference type="OrthoDB" id="9150024at2"/>
<dbReference type="SUPFAM" id="SSF88659">
    <property type="entry name" value="Sigma3 and sigma4 domains of RNA polymerase sigma factors"/>
    <property type="match status" value="1"/>
</dbReference>
<reference evidence="8" key="1">
    <citation type="submission" date="2018-02" db="EMBL/GenBank/DDBJ databases">
        <title>Genome sequencing of Solimonas sp. HR-BB.</title>
        <authorList>
            <person name="Lee Y."/>
            <person name="Jeon C.O."/>
        </authorList>
    </citation>
    <scope>NUCLEOTIDE SEQUENCE [LARGE SCALE GENOMIC DNA]</scope>
    <source>
        <strain evidence="8">HR-U</strain>
    </source>
</reference>
<comment type="similarity">
    <text evidence="1">Belongs to the sigma-70 factor family. ECF subfamily.</text>
</comment>
<evidence type="ECO:0000256" key="3">
    <source>
        <dbReference type="ARBA" id="ARBA00023082"/>
    </source>
</evidence>
<organism evidence="7 8">
    <name type="scientific">Siphonobacter curvatus</name>
    <dbReference type="NCBI Taxonomy" id="2094562"/>
    <lineage>
        <taxon>Bacteria</taxon>
        <taxon>Pseudomonadati</taxon>
        <taxon>Bacteroidota</taxon>
        <taxon>Cytophagia</taxon>
        <taxon>Cytophagales</taxon>
        <taxon>Cytophagaceae</taxon>
        <taxon>Siphonobacter</taxon>
    </lineage>
</organism>
<dbReference type="InterPro" id="IPR007627">
    <property type="entry name" value="RNA_pol_sigma70_r2"/>
</dbReference>